<evidence type="ECO:0000313" key="7">
    <source>
        <dbReference type="Proteomes" id="UP000630528"/>
    </source>
</evidence>
<dbReference type="InterPro" id="IPR015421">
    <property type="entry name" value="PyrdxlP-dep_Trfase_major"/>
</dbReference>
<dbReference type="Gene3D" id="3.90.1150.10">
    <property type="entry name" value="Aspartate Aminotransferase, domain 1"/>
    <property type="match status" value="1"/>
</dbReference>
<feature type="region of interest" description="Disordered" evidence="4">
    <location>
        <begin position="1"/>
        <end position="24"/>
    </location>
</feature>
<dbReference type="NCBIfam" id="NF005526">
    <property type="entry name" value="PRK07179.1"/>
    <property type="match status" value="1"/>
</dbReference>
<comment type="caution">
    <text evidence="6">The sequence shown here is derived from an EMBL/GenBank/DDBJ whole genome shotgun (WGS) entry which is preliminary data.</text>
</comment>
<proteinExistence type="predicted"/>
<reference evidence="6" key="2">
    <citation type="submission" date="2021-01" db="EMBL/GenBank/DDBJ databases">
        <authorList>
            <person name="Kang M."/>
        </authorList>
    </citation>
    <scope>NUCLEOTIDE SEQUENCE</scope>
    <source>
        <strain evidence="6">KACC 17527</strain>
    </source>
</reference>
<evidence type="ECO:0000313" key="6">
    <source>
        <dbReference type="EMBL" id="MBK6004616.1"/>
    </source>
</evidence>
<dbReference type="Proteomes" id="UP000630528">
    <property type="component" value="Unassembled WGS sequence"/>
</dbReference>
<name>A0A934TNI7_9BURK</name>
<comment type="cofactor">
    <cofactor evidence="1">
        <name>pyridoxal 5'-phosphate</name>
        <dbReference type="ChEBI" id="CHEBI:597326"/>
    </cofactor>
</comment>
<dbReference type="PANTHER" id="PTHR13693">
    <property type="entry name" value="CLASS II AMINOTRANSFERASE/8-AMINO-7-OXONONANOATE SYNTHASE"/>
    <property type="match status" value="1"/>
</dbReference>
<keyword evidence="2" id="KW-0808">Transferase</keyword>
<evidence type="ECO:0000256" key="1">
    <source>
        <dbReference type="ARBA" id="ARBA00001933"/>
    </source>
</evidence>
<dbReference type="Pfam" id="PF00155">
    <property type="entry name" value="Aminotran_1_2"/>
    <property type="match status" value="1"/>
</dbReference>
<dbReference type="Gene3D" id="3.40.640.10">
    <property type="entry name" value="Type I PLP-dependent aspartate aminotransferase-like (Major domain)"/>
    <property type="match status" value="1"/>
</dbReference>
<accession>A0A934TNI7</accession>
<gene>
    <name evidence="6" type="primary">cqsA</name>
    <name evidence="6" type="ORF">JJB11_00815</name>
</gene>
<organism evidence="6 7">
    <name type="scientific">Ramlibacter ginsenosidimutans</name>
    <dbReference type="NCBI Taxonomy" id="502333"/>
    <lineage>
        <taxon>Bacteria</taxon>
        <taxon>Pseudomonadati</taxon>
        <taxon>Pseudomonadota</taxon>
        <taxon>Betaproteobacteria</taxon>
        <taxon>Burkholderiales</taxon>
        <taxon>Comamonadaceae</taxon>
        <taxon>Ramlibacter</taxon>
    </lineage>
</organism>
<sequence>MEVVEKNITTGTAGPARGTDPGLSQHLRGRIAREFRDRYENEWGKRFVTHGTTPGPNAVRLDGNDYLGITGHADIVNAQIAALRDQRDFVVQSGVFQLDSSPHARFEAALADFVGKDGALLCQSGYTANLGLIQVVADRETPVYVDSLAHMSLWEGVRAAGAVATAFRHNDPEHLARMVARGGPGLVIVDSVYSTTGALCPLTRMVEVAEQGGCMILVDESHSLGTHGPQGRGLCAELGLSHRVHFITASLAKAFAGRAGFFTMPHELRHYLMCHSFPSIFSSCLLPQEVAGLHATLGVVERSDAERAALVRNTRRLRTRLTELGYPIHQGSEQIISLEAGPEKDTLALRDELERRNVFGAVFCAPATSRNRSMVRLTLNAGLTDAELSHVEAVAEEIAPIVKPWEWQIARRQRTKPD</sequence>
<evidence type="ECO:0000256" key="3">
    <source>
        <dbReference type="ARBA" id="ARBA00022898"/>
    </source>
</evidence>
<keyword evidence="7" id="KW-1185">Reference proteome</keyword>
<dbReference type="GO" id="GO:0009102">
    <property type="term" value="P:biotin biosynthetic process"/>
    <property type="evidence" value="ECO:0007669"/>
    <property type="project" value="TreeGrafter"/>
</dbReference>
<evidence type="ECO:0000256" key="4">
    <source>
        <dbReference type="SAM" id="MobiDB-lite"/>
    </source>
</evidence>
<dbReference type="GO" id="GO:0030170">
    <property type="term" value="F:pyridoxal phosphate binding"/>
    <property type="evidence" value="ECO:0007669"/>
    <property type="project" value="InterPro"/>
</dbReference>
<dbReference type="RefSeq" id="WP_201166006.1">
    <property type="nucleotide sequence ID" value="NZ_JAEPWM010000001.1"/>
</dbReference>
<dbReference type="EMBL" id="JAEPWM010000001">
    <property type="protein sequence ID" value="MBK6004616.1"/>
    <property type="molecule type" value="Genomic_DNA"/>
</dbReference>
<dbReference type="AlphaFoldDB" id="A0A934TNI7"/>
<evidence type="ECO:0000256" key="2">
    <source>
        <dbReference type="ARBA" id="ARBA00022679"/>
    </source>
</evidence>
<protein>
    <submittedName>
        <fullName evidence="6">Quorum-sensing autoinducer CAI-1 synthase</fullName>
    </submittedName>
</protein>
<dbReference type="SUPFAM" id="SSF53383">
    <property type="entry name" value="PLP-dependent transferases"/>
    <property type="match status" value="1"/>
</dbReference>
<dbReference type="PANTHER" id="PTHR13693:SF100">
    <property type="entry name" value="8-AMINO-7-OXONONANOATE SYNTHASE"/>
    <property type="match status" value="1"/>
</dbReference>
<dbReference type="InterPro" id="IPR050087">
    <property type="entry name" value="AON_synthase_class-II"/>
</dbReference>
<dbReference type="InterPro" id="IPR015424">
    <property type="entry name" value="PyrdxlP-dep_Trfase"/>
</dbReference>
<dbReference type="InterPro" id="IPR015422">
    <property type="entry name" value="PyrdxlP-dep_Trfase_small"/>
</dbReference>
<evidence type="ECO:0000259" key="5">
    <source>
        <dbReference type="Pfam" id="PF00155"/>
    </source>
</evidence>
<feature type="domain" description="Aminotransferase class I/classII large" evidence="5">
    <location>
        <begin position="59"/>
        <end position="391"/>
    </location>
</feature>
<reference evidence="6" key="1">
    <citation type="journal article" date="2012" name="J. Microbiol. Biotechnol.">
        <title>Ramlibacter ginsenosidimutans sp. nov., with ginsenoside-converting activity.</title>
        <authorList>
            <person name="Wang L."/>
            <person name="An D.S."/>
            <person name="Kim S.G."/>
            <person name="Jin F.X."/>
            <person name="Kim S.C."/>
            <person name="Lee S.T."/>
            <person name="Im W.T."/>
        </authorList>
    </citation>
    <scope>NUCLEOTIDE SEQUENCE</scope>
    <source>
        <strain evidence="6">KACC 17527</strain>
    </source>
</reference>
<dbReference type="InterPro" id="IPR004839">
    <property type="entry name" value="Aminotransferase_I/II_large"/>
</dbReference>
<dbReference type="GO" id="GO:0008710">
    <property type="term" value="F:8-amino-7-oxononanoate synthase activity"/>
    <property type="evidence" value="ECO:0007669"/>
    <property type="project" value="TreeGrafter"/>
</dbReference>
<keyword evidence="3" id="KW-0663">Pyridoxal phosphate</keyword>